<proteinExistence type="predicted"/>
<keyword evidence="3" id="KW-1185">Reference proteome</keyword>
<comment type="caution">
    <text evidence="2">The sequence shown here is derived from an EMBL/GenBank/DDBJ whole genome shotgun (WGS) entry which is preliminary data.</text>
</comment>
<dbReference type="GO" id="GO:0016787">
    <property type="term" value="F:hydrolase activity"/>
    <property type="evidence" value="ECO:0007669"/>
    <property type="project" value="UniProtKB-KW"/>
</dbReference>
<organism evidence="2 3">
    <name type="scientific">Oricola cellulosilytica</name>
    <dbReference type="NCBI Taxonomy" id="1429082"/>
    <lineage>
        <taxon>Bacteria</taxon>
        <taxon>Pseudomonadati</taxon>
        <taxon>Pseudomonadota</taxon>
        <taxon>Alphaproteobacteria</taxon>
        <taxon>Hyphomicrobiales</taxon>
        <taxon>Ahrensiaceae</taxon>
        <taxon>Oricola</taxon>
    </lineage>
</organism>
<dbReference type="Gene3D" id="1.10.10.2520">
    <property type="entry name" value="Cell wall hydrolase SleB, domain 1"/>
    <property type="match status" value="1"/>
</dbReference>
<dbReference type="OrthoDB" id="9785345at2"/>
<name>A0A4R0P8Y1_9HYPH</name>
<dbReference type="InterPro" id="IPR011105">
    <property type="entry name" value="Cell_wall_hydrolase_SleB"/>
</dbReference>
<reference evidence="2 3" key="1">
    <citation type="journal article" date="2015" name="Antonie Van Leeuwenhoek">
        <title>Oricola cellulosilytica gen. nov., sp. nov., a cellulose-degrading bacterium of the family Phyllobacteriaceae isolated from surface seashore water, and emended descriptions of Mesorhizobium loti and Phyllobacterium myrsinacearum.</title>
        <authorList>
            <person name="Hameed A."/>
            <person name="Shahina M."/>
            <person name="Lai W.A."/>
            <person name="Lin S.Y."/>
            <person name="Young L.S."/>
            <person name="Liu Y.C."/>
            <person name="Hsu Y.H."/>
            <person name="Young C.C."/>
        </authorList>
    </citation>
    <scope>NUCLEOTIDE SEQUENCE [LARGE SCALE GENOMIC DNA]</scope>
    <source>
        <strain evidence="2 3">KCTC 52183</strain>
    </source>
</reference>
<dbReference type="AlphaFoldDB" id="A0A4R0P8Y1"/>
<accession>A0A4R0P8Y1</accession>
<dbReference type="EMBL" id="SJST01000005">
    <property type="protein sequence ID" value="TCD13524.1"/>
    <property type="molecule type" value="Genomic_DNA"/>
</dbReference>
<feature type="domain" description="Cell wall hydrolase SleB" evidence="1">
    <location>
        <begin position="216"/>
        <end position="326"/>
    </location>
</feature>
<evidence type="ECO:0000313" key="2">
    <source>
        <dbReference type="EMBL" id="TCD13524.1"/>
    </source>
</evidence>
<dbReference type="Pfam" id="PF07486">
    <property type="entry name" value="Hydrolase_2"/>
    <property type="match status" value="1"/>
</dbReference>
<dbReference type="Proteomes" id="UP000291301">
    <property type="component" value="Unassembled WGS sequence"/>
</dbReference>
<evidence type="ECO:0000259" key="1">
    <source>
        <dbReference type="Pfam" id="PF07486"/>
    </source>
</evidence>
<protein>
    <submittedName>
        <fullName evidence="2">Cell wall hydrolase</fullName>
    </submittedName>
</protein>
<dbReference type="InterPro" id="IPR042047">
    <property type="entry name" value="SleB_dom1"/>
</dbReference>
<sequence length="334" mass="36966">MVPSAAGSVHKAEMSFGVDPTVTGSIASPGAAPNGDVVILPKKALVADTPDEERINRAEKRGRIAAVAPIAPPKDFTAGSVLERQSSLMQPVPDRNGMMTFKQPEIGGEEIRIATAFHPRERKYPDPQVPVMLAELVNNELPDSLATAYAPLKPDFSRRSPFASLLKDSDEAKPARFIPPVPENDHRWARSALPPIVFSDAEQRCLAEGIYFEARGENVKGQAAVAQVILNRVRNPAFPNTICGVVYQNETWRNRCQFSFACDGKRDRINSPSHWRIAQDVAMAVTAGKIWLEGVGSSTHYHAVYVRPRWARSMQRRARIGLHVFYRTYRGGWS</sequence>
<keyword evidence="2" id="KW-0378">Hydrolase</keyword>
<gene>
    <name evidence="2" type="ORF">E0D97_13110</name>
</gene>
<evidence type="ECO:0000313" key="3">
    <source>
        <dbReference type="Proteomes" id="UP000291301"/>
    </source>
</evidence>